<accession>A0A2J7Q8D3</accession>
<gene>
    <name evidence="2" type="ORF">B7P43_G13938</name>
</gene>
<evidence type="ECO:0000313" key="3">
    <source>
        <dbReference type="Proteomes" id="UP000235965"/>
    </source>
</evidence>
<dbReference type="InParanoid" id="A0A2J7Q8D3"/>
<dbReference type="STRING" id="105785.A0A2J7Q8D3"/>
<sequence>MLRAPLVCDRNGNNLLMVEPASQNKIHRSNQGNTSAFPRPQIKVEKEEDTAKEEEDVKAGEDFAVQKSSSAAEDKLHVSIAPRMPAFGRTNASNPLATGGRRTSTKLTRNVVPAAFLHQQMRNKRTRTPTGDVRDVQCWASNFQPENDNKNINKE</sequence>
<evidence type="ECO:0000313" key="2">
    <source>
        <dbReference type="EMBL" id="PNF24847.1"/>
    </source>
</evidence>
<reference evidence="2 3" key="1">
    <citation type="submission" date="2017-12" db="EMBL/GenBank/DDBJ databases">
        <title>Hemimetabolous genomes reveal molecular basis of termite eusociality.</title>
        <authorList>
            <person name="Harrison M.C."/>
            <person name="Jongepier E."/>
            <person name="Robertson H.M."/>
            <person name="Arning N."/>
            <person name="Bitard-Feildel T."/>
            <person name="Chao H."/>
            <person name="Childers C.P."/>
            <person name="Dinh H."/>
            <person name="Doddapaneni H."/>
            <person name="Dugan S."/>
            <person name="Gowin J."/>
            <person name="Greiner C."/>
            <person name="Han Y."/>
            <person name="Hu H."/>
            <person name="Hughes D.S.T."/>
            <person name="Huylmans A.-K."/>
            <person name="Kemena C."/>
            <person name="Kremer L.P.M."/>
            <person name="Lee S.L."/>
            <person name="Lopez-Ezquerra A."/>
            <person name="Mallet L."/>
            <person name="Monroy-Kuhn J.M."/>
            <person name="Moser A."/>
            <person name="Murali S.C."/>
            <person name="Muzny D.M."/>
            <person name="Otani S."/>
            <person name="Piulachs M.-D."/>
            <person name="Poelchau M."/>
            <person name="Qu J."/>
            <person name="Schaub F."/>
            <person name="Wada-Katsumata A."/>
            <person name="Worley K.C."/>
            <person name="Xie Q."/>
            <person name="Ylla G."/>
            <person name="Poulsen M."/>
            <person name="Gibbs R.A."/>
            <person name="Schal C."/>
            <person name="Richards S."/>
            <person name="Belles X."/>
            <person name="Korb J."/>
            <person name="Bornberg-Bauer E."/>
        </authorList>
    </citation>
    <scope>NUCLEOTIDE SEQUENCE [LARGE SCALE GENOMIC DNA]</scope>
    <source>
        <tissue evidence="2">Whole body</tissue>
    </source>
</reference>
<dbReference type="AlphaFoldDB" id="A0A2J7Q8D3"/>
<name>A0A2J7Q8D3_9NEOP</name>
<organism evidence="2 3">
    <name type="scientific">Cryptotermes secundus</name>
    <dbReference type="NCBI Taxonomy" id="105785"/>
    <lineage>
        <taxon>Eukaryota</taxon>
        <taxon>Metazoa</taxon>
        <taxon>Ecdysozoa</taxon>
        <taxon>Arthropoda</taxon>
        <taxon>Hexapoda</taxon>
        <taxon>Insecta</taxon>
        <taxon>Pterygota</taxon>
        <taxon>Neoptera</taxon>
        <taxon>Polyneoptera</taxon>
        <taxon>Dictyoptera</taxon>
        <taxon>Blattodea</taxon>
        <taxon>Blattoidea</taxon>
        <taxon>Termitoidae</taxon>
        <taxon>Kalotermitidae</taxon>
        <taxon>Cryptotermitinae</taxon>
        <taxon>Cryptotermes</taxon>
    </lineage>
</organism>
<keyword evidence="3" id="KW-1185">Reference proteome</keyword>
<feature type="region of interest" description="Disordered" evidence="1">
    <location>
        <begin position="80"/>
        <end position="107"/>
    </location>
</feature>
<dbReference type="OrthoDB" id="10069510at2759"/>
<protein>
    <submittedName>
        <fullName evidence="2">Uncharacterized protein</fullName>
    </submittedName>
</protein>
<evidence type="ECO:0000256" key="1">
    <source>
        <dbReference type="SAM" id="MobiDB-lite"/>
    </source>
</evidence>
<dbReference type="Proteomes" id="UP000235965">
    <property type="component" value="Unassembled WGS sequence"/>
</dbReference>
<comment type="caution">
    <text evidence="2">The sequence shown here is derived from an EMBL/GenBank/DDBJ whole genome shotgun (WGS) entry which is preliminary data.</text>
</comment>
<feature type="compositionally biased region" description="Polar residues" evidence="1">
    <location>
        <begin position="26"/>
        <end position="36"/>
    </location>
</feature>
<feature type="compositionally biased region" description="Polar residues" evidence="1">
    <location>
        <begin position="90"/>
        <end position="107"/>
    </location>
</feature>
<proteinExistence type="predicted"/>
<dbReference type="EMBL" id="NEVH01016959">
    <property type="protein sequence ID" value="PNF24847.1"/>
    <property type="molecule type" value="Genomic_DNA"/>
</dbReference>
<feature type="region of interest" description="Disordered" evidence="1">
    <location>
        <begin position="26"/>
        <end position="58"/>
    </location>
</feature>